<keyword evidence="4" id="KW-1003">Cell membrane</keyword>
<feature type="transmembrane region" description="Helical" evidence="12">
    <location>
        <begin position="171"/>
        <end position="192"/>
    </location>
</feature>
<protein>
    <recommendedName>
        <fullName evidence="15">Sodium/solute symporter</fullName>
    </recommendedName>
</protein>
<dbReference type="Pfam" id="PF00474">
    <property type="entry name" value="SSF"/>
    <property type="match status" value="1"/>
</dbReference>
<dbReference type="GO" id="GO:0015293">
    <property type="term" value="F:symporter activity"/>
    <property type="evidence" value="ECO:0007669"/>
    <property type="project" value="TreeGrafter"/>
</dbReference>
<evidence type="ECO:0000256" key="8">
    <source>
        <dbReference type="ARBA" id="ARBA00023065"/>
    </source>
</evidence>
<evidence type="ECO:0000256" key="2">
    <source>
        <dbReference type="ARBA" id="ARBA00006434"/>
    </source>
</evidence>
<dbReference type="Gene3D" id="1.20.1730.10">
    <property type="entry name" value="Sodium/glucose cotransporter"/>
    <property type="match status" value="1"/>
</dbReference>
<dbReference type="NCBIfam" id="TIGR00813">
    <property type="entry name" value="sss"/>
    <property type="match status" value="1"/>
</dbReference>
<feature type="transmembrane region" description="Helical" evidence="12">
    <location>
        <begin position="204"/>
        <end position="228"/>
    </location>
</feature>
<dbReference type="Proteomes" id="UP000801492">
    <property type="component" value="Unassembled WGS sequence"/>
</dbReference>
<comment type="similarity">
    <text evidence="2 11">Belongs to the sodium:solute symporter (SSF) (TC 2.A.21) family.</text>
</comment>
<reference evidence="13" key="1">
    <citation type="submission" date="2019-08" db="EMBL/GenBank/DDBJ databases">
        <title>The genome of the North American firefly Photinus pyralis.</title>
        <authorList>
            <consortium name="Photinus pyralis genome working group"/>
            <person name="Fallon T.R."/>
            <person name="Sander Lower S.E."/>
            <person name="Weng J.-K."/>
        </authorList>
    </citation>
    <scope>NUCLEOTIDE SEQUENCE</scope>
    <source>
        <strain evidence="13">TRF0915ILg1</strain>
        <tissue evidence="13">Whole body</tissue>
    </source>
</reference>
<dbReference type="InterPro" id="IPR051163">
    <property type="entry name" value="Sodium:Solute_Symporter_SSF"/>
</dbReference>
<dbReference type="GO" id="GO:0006814">
    <property type="term" value="P:sodium ion transport"/>
    <property type="evidence" value="ECO:0007669"/>
    <property type="project" value="UniProtKB-KW"/>
</dbReference>
<evidence type="ECO:0000256" key="7">
    <source>
        <dbReference type="ARBA" id="ARBA00023053"/>
    </source>
</evidence>
<feature type="transmembrane region" description="Helical" evidence="12">
    <location>
        <begin position="64"/>
        <end position="83"/>
    </location>
</feature>
<evidence type="ECO:0000256" key="1">
    <source>
        <dbReference type="ARBA" id="ARBA00004651"/>
    </source>
</evidence>
<keyword evidence="7" id="KW-0915">Sodium</keyword>
<dbReference type="AlphaFoldDB" id="A0A8K0DCY9"/>
<keyword evidence="6 12" id="KW-1133">Transmembrane helix</keyword>
<dbReference type="PANTHER" id="PTHR42985">
    <property type="entry name" value="SODIUM-COUPLED MONOCARBOXYLATE TRANSPORTER"/>
    <property type="match status" value="1"/>
</dbReference>
<feature type="transmembrane region" description="Helical" evidence="12">
    <location>
        <begin position="20"/>
        <end position="44"/>
    </location>
</feature>
<comment type="subcellular location">
    <subcellularLocation>
        <location evidence="1">Cell membrane</location>
        <topology evidence="1">Multi-pass membrane protein</topology>
    </subcellularLocation>
</comment>
<evidence type="ECO:0000256" key="5">
    <source>
        <dbReference type="ARBA" id="ARBA00022692"/>
    </source>
</evidence>
<feature type="transmembrane region" description="Helical" evidence="12">
    <location>
        <begin position="351"/>
        <end position="376"/>
    </location>
</feature>
<dbReference type="PANTHER" id="PTHR42985:SF21">
    <property type="entry name" value="SODIUM-DEPENDENT MULTIVITAMIN TRANSPORTER-LIKE PROTEIN"/>
    <property type="match status" value="1"/>
</dbReference>
<proteinExistence type="inferred from homology"/>
<evidence type="ECO:0000313" key="13">
    <source>
        <dbReference type="EMBL" id="KAF2901939.1"/>
    </source>
</evidence>
<evidence type="ECO:0000256" key="3">
    <source>
        <dbReference type="ARBA" id="ARBA00022448"/>
    </source>
</evidence>
<keyword evidence="5 12" id="KW-0812">Transmembrane</keyword>
<dbReference type="CDD" id="cd11492">
    <property type="entry name" value="SLC5sbd_NIS-SMVT"/>
    <property type="match status" value="1"/>
</dbReference>
<evidence type="ECO:0000313" key="14">
    <source>
        <dbReference type="Proteomes" id="UP000801492"/>
    </source>
</evidence>
<feature type="transmembrane region" description="Helical" evidence="12">
    <location>
        <begin position="396"/>
        <end position="415"/>
    </location>
</feature>
<keyword evidence="3" id="KW-0813">Transport</keyword>
<dbReference type="OrthoDB" id="6132759at2759"/>
<feature type="transmembrane region" description="Helical" evidence="12">
    <location>
        <begin position="95"/>
        <end position="118"/>
    </location>
</feature>
<dbReference type="GO" id="GO:0005886">
    <property type="term" value="C:plasma membrane"/>
    <property type="evidence" value="ECO:0007669"/>
    <property type="project" value="UniProtKB-SubCell"/>
</dbReference>
<evidence type="ECO:0008006" key="15">
    <source>
        <dbReference type="Google" id="ProtNLM"/>
    </source>
</evidence>
<evidence type="ECO:0000256" key="4">
    <source>
        <dbReference type="ARBA" id="ARBA00022475"/>
    </source>
</evidence>
<feature type="transmembrane region" description="Helical" evidence="12">
    <location>
        <begin position="252"/>
        <end position="270"/>
    </location>
</feature>
<dbReference type="InterPro" id="IPR038377">
    <property type="entry name" value="Na/Glc_symporter_sf"/>
</dbReference>
<keyword evidence="10" id="KW-0739">Sodium transport</keyword>
<organism evidence="13 14">
    <name type="scientific">Ignelater luminosus</name>
    <name type="common">Cucubano</name>
    <name type="synonym">Pyrophorus luminosus</name>
    <dbReference type="NCBI Taxonomy" id="2038154"/>
    <lineage>
        <taxon>Eukaryota</taxon>
        <taxon>Metazoa</taxon>
        <taxon>Ecdysozoa</taxon>
        <taxon>Arthropoda</taxon>
        <taxon>Hexapoda</taxon>
        <taxon>Insecta</taxon>
        <taxon>Pterygota</taxon>
        <taxon>Neoptera</taxon>
        <taxon>Endopterygota</taxon>
        <taxon>Coleoptera</taxon>
        <taxon>Polyphaga</taxon>
        <taxon>Elateriformia</taxon>
        <taxon>Elateroidea</taxon>
        <taxon>Elateridae</taxon>
        <taxon>Agrypninae</taxon>
        <taxon>Pyrophorini</taxon>
        <taxon>Ignelater</taxon>
    </lineage>
</organism>
<dbReference type="PROSITE" id="PS50283">
    <property type="entry name" value="NA_SOLUT_SYMP_3"/>
    <property type="match status" value="1"/>
</dbReference>
<comment type="caution">
    <text evidence="13">The sequence shown here is derived from an EMBL/GenBank/DDBJ whole genome shotgun (WGS) entry which is preliminary data.</text>
</comment>
<keyword evidence="9 12" id="KW-0472">Membrane</keyword>
<evidence type="ECO:0000256" key="11">
    <source>
        <dbReference type="RuleBase" id="RU362091"/>
    </source>
</evidence>
<feature type="transmembrane region" description="Helical" evidence="12">
    <location>
        <begin position="421"/>
        <end position="446"/>
    </location>
</feature>
<feature type="transmembrane region" description="Helical" evidence="12">
    <location>
        <begin position="520"/>
        <end position="541"/>
    </location>
</feature>
<feature type="transmembrane region" description="Helical" evidence="12">
    <location>
        <begin position="453"/>
        <end position="471"/>
    </location>
</feature>
<sequence length="597" mass="65864">MDTLSTTPPPDYGKMSQVMFSWFDFTLFAIMLGLSALIGIYYGFCSNKQDTANEYLLGGKNMKVFPVAMSLIASHTSGVALLSGPADVYKFGATYWWMCVAITINSIISAYVFMPVFMKLQLTSTYEYLNIRFDNKIRIFASFLVVLYTLLYNPIVIYVPALAFAQATGTHLYVITPIVCVICIFYTTIGGLKAVVWTDTLQTMAIAGSMAAVFYLGISSVGGLTHLWEKSVDGHRLDDFLDFSINLTKRNTVWAVVIGNTAHWLSIFGVSQSSIQRFLAVPSITHARQAVLIFCIGVVIVKTLSTITGLIMYVKYADCDLVLTKQISKHDQIVPYYVMDVAGNIPGLPGLFIAGVLSAGLSTLSTTLNTLSAIIYCDFLSPFLPANITEKQTSNILKIIVVITGTICTLLVFVVEHMGGVQPLVFSLAGITGGPLLGLFCLGMLFPKANAKGALFGGTGSLLFCSCMVFGNKYYERMGMLEDFSKPFSTEGCEFYVNATLPNNTVSSEEKPFALFRISFWYYTVLGTVVTILVGLVVSWFTNKDDPPVHPDLISPVVRRWMSNEKRRTPPDYLNVERALEMVTYNSKEDETVAKER</sequence>
<name>A0A8K0DCY9_IGNLU</name>
<evidence type="ECO:0000256" key="12">
    <source>
        <dbReference type="SAM" id="Phobius"/>
    </source>
</evidence>
<feature type="transmembrane region" description="Helical" evidence="12">
    <location>
        <begin position="291"/>
        <end position="314"/>
    </location>
</feature>
<gene>
    <name evidence="13" type="ORF">ILUMI_04252</name>
</gene>
<evidence type="ECO:0000256" key="10">
    <source>
        <dbReference type="ARBA" id="ARBA00023201"/>
    </source>
</evidence>
<feature type="transmembrane region" description="Helical" evidence="12">
    <location>
        <begin position="139"/>
        <end position="165"/>
    </location>
</feature>
<evidence type="ECO:0000256" key="6">
    <source>
        <dbReference type="ARBA" id="ARBA00022989"/>
    </source>
</evidence>
<evidence type="ECO:0000256" key="9">
    <source>
        <dbReference type="ARBA" id="ARBA00023136"/>
    </source>
</evidence>
<keyword evidence="8" id="KW-0406">Ion transport</keyword>
<dbReference type="EMBL" id="VTPC01001446">
    <property type="protein sequence ID" value="KAF2901939.1"/>
    <property type="molecule type" value="Genomic_DNA"/>
</dbReference>
<dbReference type="InterPro" id="IPR001734">
    <property type="entry name" value="Na/solute_symporter"/>
</dbReference>
<keyword evidence="14" id="KW-1185">Reference proteome</keyword>
<accession>A0A8K0DCY9</accession>